<comment type="caution">
    <text evidence="2">The sequence shown here is derived from an EMBL/GenBank/DDBJ whole genome shotgun (WGS) entry which is preliminary data.</text>
</comment>
<dbReference type="AlphaFoldDB" id="A0A8J2Z2Q9"/>
<accession>A0A8J2Z2Q9</accession>
<sequence length="78" mass="9106">MTDKEKEIERQSNMTHKELFKLNGAKAAIRSVIFILIFAVFLYAVTGDMLSPELAVIFFLIDASLNTFRYKWFKSLRK</sequence>
<feature type="transmembrane region" description="Helical" evidence="1">
    <location>
        <begin position="27"/>
        <end position="44"/>
    </location>
</feature>
<evidence type="ECO:0000313" key="3">
    <source>
        <dbReference type="Proteomes" id="UP000636949"/>
    </source>
</evidence>
<organism evidence="2 3">
    <name type="scientific">Cysteiniphilum litorale</name>
    <dbReference type="NCBI Taxonomy" id="2056700"/>
    <lineage>
        <taxon>Bacteria</taxon>
        <taxon>Pseudomonadati</taxon>
        <taxon>Pseudomonadota</taxon>
        <taxon>Gammaproteobacteria</taxon>
        <taxon>Thiotrichales</taxon>
        <taxon>Fastidiosibacteraceae</taxon>
        <taxon>Cysteiniphilum</taxon>
    </lineage>
</organism>
<proteinExistence type="predicted"/>
<keyword evidence="1" id="KW-0812">Transmembrane</keyword>
<keyword evidence="1" id="KW-0472">Membrane</keyword>
<dbReference type="OrthoDB" id="5625394at2"/>
<keyword evidence="1" id="KW-1133">Transmembrane helix</keyword>
<reference evidence="2" key="1">
    <citation type="journal article" date="2014" name="Int. J. Syst. Evol. Microbiol.">
        <title>Complete genome sequence of Corynebacterium casei LMG S-19264T (=DSM 44701T), isolated from a smear-ripened cheese.</title>
        <authorList>
            <consortium name="US DOE Joint Genome Institute (JGI-PGF)"/>
            <person name="Walter F."/>
            <person name="Albersmeier A."/>
            <person name="Kalinowski J."/>
            <person name="Ruckert C."/>
        </authorList>
    </citation>
    <scope>NUCLEOTIDE SEQUENCE</scope>
    <source>
        <strain evidence="2">CGMCC 1.15758</strain>
    </source>
</reference>
<feature type="transmembrane region" description="Helical" evidence="1">
    <location>
        <begin position="50"/>
        <end position="68"/>
    </location>
</feature>
<name>A0A8J2Z2Q9_9GAMM</name>
<evidence type="ECO:0000313" key="2">
    <source>
        <dbReference type="EMBL" id="GGF90215.1"/>
    </source>
</evidence>
<protein>
    <submittedName>
        <fullName evidence="2">Uncharacterized protein</fullName>
    </submittedName>
</protein>
<dbReference type="RefSeq" id="WP_117001540.1">
    <property type="nucleotide sequence ID" value="NZ_BMJS01000003.1"/>
</dbReference>
<keyword evidence="3" id="KW-1185">Reference proteome</keyword>
<reference evidence="2" key="2">
    <citation type="submission" date="2020-09" db="EMBL/GenBank/DDBJ databases">
        <authorList>
            <person name="Sun Q."/>
            <person name="Zhou Y."/>
        </authorList>
    </citation>
    <scope>NUCLEOTIDE SEQUENCE</scope>
    <source>
        <strain evidence="2">CGMCC 1.15758</strain>
    </source>
</reference>
<dbReference type="EMBL" id="BMJS01000003">
    <property type="protein sequence ID" value="GGF90215.1"/>
    <property type="molecule type" value="Genomic_DNA"/>
</dbReference>
<dbReference type="Proteomes" id="UP000636949">
    <property type="component" value="Unassembled WGS sequence"/>
</dbReference>
<evidence type="ECO:0000256" key="1">
    <source>
        <dbReference type="SAM" id="Phobius"/>
    </source>
</evidence>
<gene>
    <name evidence="2" type="ORF">GCM10010995_04420</name>
</gene>